<dbReference type="Proteomes" id="UP001219525">
    <property type="component" value="Unassembled WGS sequence"/>
</dbReference>
<name>A0AAD6Y9H0_9AGAR</name>
<sequence length="105" mass="10597">MQHGEGMLAATVEFAGVAHARLLGQATSMATSDVGAGSVGALVPTGPSNSYAPNPSTSTALPMVFHGLIDPHGRAQARFLLGWELPLGALIAPEPPNAVDTLLVG</sequence>
<reference evidence="1" key="1">
    <citation type="submission" date="2023-03" db="EMBL/GenBank/DDBJ databases">
        <title>Massive genome expansion in bonnet fungi (Mycena s.s.) driven by repeated elements and novel gene families across ecological guilds.</title>
        <authorList>
            <consortium name="Lawrence Berkeley National Laboratory"/>
            <person name="Harder C.B."/>
            <person name="Miyauchi S."/>
            <person name="Viragh M."/>
            <person name="Kuo A."/>
            <person name="Thoen E."/>
            <person name="Andreopoulos B."/>
            <person name="Lu D."/>
            <person name="Skrede I."/>
            <person name="Drula E."/>
            <person name="Henrissat B."/>
            <person name="Morin E."/>
            <person name="Kohler A."/>
            <person name="Barry K."/>
            <person name="LaButti K."/>
            <person name="Morin E."/>
            <person name="Salamov A."/>
            <person name="Lipzen A."/>
            <person name="Mereny Z."/>
            <person name="Hegedus B."/>
            <person name="Baldrian P."/>
            <person name="Stursova M."/>
            <person name="Weitz H."/>
            <person name="Taylor A."/>
            <person name="Grigoriev I.V."/>
            <person name="Nagy L.G."/>
            <person name="Martin F."/>
            <person name="Kauserud H."/>
        </authorList>
    </citation>
    <scope>NUCLEOTIDE SEQUENCE</scope>
    <source>
        <strain evidence="1">9144</strain>
    </source>
</reference>
<proteinExistence type="predicted"/>
<protein>
    <submittedName>
        <fullName evidence="1">Uncharacterized protein</fullName>
    </submittedName>
</protein>
<organism evidence="1 2">
    <name type="scientific">Mycena pura</name>
    <dbReference type="NCBI Taxonomy" id="153505"/>
    <lineage>
        <taxon>Eukaryota</taxon>
        <taxon>Fungi</taxon>
        <taxon>Dikarya</taxon>
        <taxon>Basidiomycota</taxon>
        <taxon>Agaricomycotina</taxon>
        <taxon>Agaricomycetes</taxon>
        <taxon>Agaricomycetidae</taxon>
        <taxon>Agaricales</taxon>
        <taxon>Marasmiineae</taxon>
        <taxon>Mycenaceae</taxon>
        <taxon>Mycena</taxon>
    </lineage>
</organism>
<dbReference type="AlphaFoldDB" id="A0AAD6Y9H0"/>
<evidence type="ECO:0000313" key="2">
    <source>
        <dbReference type="Proteomes" id="UP001219525"/>
    </source>
</evidence>
<accession>A0AAD6Y9H0</accession>
<keyword evidence="2" id="KW-1185">Reference proteome</keyword>
<evidence type="ECO:0000313" key="1">
    <source>
        <dbReference type="EMBL" id="KAJ7206911.1"/>
    </source>
</evidence>
<gene>
    <name evidence="1" type="ORF">GGX14DRAFT_567999</name>
</gene>
<dbReference type="EMBL" id="JARJCW010000038">
    <property type="protein sequence ID" value="KAJ7206911.1"/>
    <property type="molecule type" value="Genomic_DNA"/>
</dbReference>
<comment type="caution">
    <text evidence="1">The sequence shown here is derived from an EMBL/GenBank/DDBJ whole genome shotgun (WGS) entry which is preliminary data.</text>
</comment>